<sequence length="172" mass="19623">MYNLLVHNINQNKLQDKIIPNNLGVFCFVGNGKMNSIDLDGGLGDVSKRYNEESNLGCNFGGICLGDDGENIKLTTIDNMWLDDIGYIHCDAQGSENFIFSKGIETIKKYRPVILYENMDLYGRYMYNNVRKSYPNYIEEGMFDIKEYCMETLHYSSYIDGFNGGVDTLLIP</sequence>
<dbReference type="EMBL" id="MN740808">
    <property type="protein sequence ID" value="QHU12668.1"/>
    <property type="molecule type" value="Genomic_DNA"/>
</dbReference>
<evidence type="ECO:0008006" key="2">
    <source>
        <dbReference type="Google" id="ProtNLM"/>
    </source>
</evidence>
<organism evidence="1">
    <name type="scientific">viral metagenome</name>
    <dbReference type="NCBI Taxonomy" id="1070528"/>
    <lineage>
        <taxon>unclassified sequences</taxon>
        <taxon>metagenomes</taxon>
        <taxon>organismal metagenomes</taxon>
    </lineage>
</organism>
<dbReference type="SUPFAM" id="SSF53335">
    <property type="entry name" value="S-adenosyl-L-methionine-dependent methyltransferases"/>
    <property type="match status" value="1"/>
</dbReference>
<name>A0A6C0K8S4_9ZZZZ</name>
<dbReference type="AlphaFoldDB" id="A0A6C0K8S4"/>
<dbReference type="InterPro" id="IPR029063">
    <property type="entry name" value="SAM-dependent_MTases_sf"/>
</dbReference>
<proteinExistence type="predicted"/>
<dbReference type="Gene3D" id="3.40.50.150">
    <property type="entry name" value="Vaccinia Virus protein VP39"/>
    <property type="match status" value="1"/>
</dbReference>
<evidence type="ECO:0000313" key="1">
    <source>
        <dbReference type="EMBL" id="QHU12668.1"/>
    </source>
</evidence>
<reference evidence="1" key="1">
    <citation type="journal article" date="2020" name="Nature">
        <title>Giant virus diversity and host interactions through global metagenomics.</title>
        <authorList>
            <person name="Schulz F."/>
            <person name="Roux S."/>
            <person name="Paez-Espino D."/>
            <person name="Jungbluth S."/>
            <person name="Walsh D.A."/>
            <person name="Denef V.J."/>
            <person name="McMahon K.D."/>
            <person name="Konstantinidis K.T."/>
            <person name="Eloe-Fadrosh E.A."/>
            <person name="Kyrpides N.C."/>
            <person name="Woyke T."/>
        </authorList>
    </citation>
    <scope>NUCLEOTIDE SEQUENCE</scope>
    <source>
        <strain evidence="1">GVMAG-S-1101172-89</strain>
    </source>
</reference>
<protein>
    <recommendedName>
        <fullName evidence="2">Methyltransferase FkbM domain-containing protein</fullName>
    </recommendedName>
</protein>
<accession>A0A6C0K8S4</accession>